<accession>A0A2T0BAQ3</accession>
<dbReference type="RefSeq" id="WP_106060796.1">
    <property type="nucleotide sequence ID" value="NZ_PVXQ01000039.1"/>
</dbReference>
<keyword evidence="3" id="KW-1185">Reference proteome</keyword>
<organism evidence="2 3">
    <name type="scientific">Clostridium vincentii</name>
    <dbReference type="NCBI Taxonomy" id="52704"/>
    <lineage>
        <taxon>Bacteria</taxon>
        <taxon>Bacillati</taxon>
        <taxon>Bacillota</taxon>
        <taxon>Clostridia</taxon>
        <taxon>Eubacteriales</taxon>
        <taxon>Clostridiaceae</taxon>
        <taxon>Clostridium</taxon>
    </lineage>
</organism>
<reference evidence="2 3" key="1">
    <citation type="submission" date="2018-03" db="EMBL/GenBank/DDBJ databases">
        <title>Genome sequence of Clostridium vincentii DSM 10228.</title>
        <authorList>
            <person name="Poehlein A."/>
            <person name="Daniel R."/>
        </authorList>
    </citation>
    <scope>NUCLEOTIDE SEQUENCE [LARGE SCALE GENOMIC DNA]</scope>
    <source>
        <strain evidence="2 3">DSM 10228</strain>
    </source>
</reference>
<feature type="coiled-coil region" evidence="1">
    <location>
        <begin position="950"/>
        <end position="1025"/>
    </location>
</feature>
<protein>
    <submittedName>
        <fullName evidence="2">Chromosome partition protein Smc</fullName>
    </submittedName>
</protein>
<keyword evidence="1" id="KW-0175">Coiled coil</keyword>
<feature type="coiled-coil region" evidence="1">
    <location>
        <begin position="742"/>
        <end position="887"/>
    </location>
</feature>
<proteinExistence type="predicted"/>
<evidence type="ECO:0000313" key="2">
    <source>
        <dbReference type="EMBL" id="PRR80970.1"/>
    </source>
</evidence>
<evidence type="ECO:0000256" key="1">
    <source>
        <dbReference type="SAM" id="Coils"/>
    </source>
</evidence>
<comment type="caution">
    <text evidence="2">The sequence shown here is derived from an EMBL/GenBank/DDBJ whole genome shotgun (WGS) entry which is preliminary data.</text>
</comment>
<dbReference type="Proteomes" id="UP000239471">
    <property type="component" value="Unassembled WGS sequence"/>
</dbReference>
<gene>
    <name evidence="2" type="primary">smc_2</name>
    <name evidence="2" type="ORF">CLVI_28810</name>
</gene>
<feature type="coiled-coil region" evidence="1">
    <location>
        <begin position="441"/>
        <end position="571"/>
    </location>
</feature>
<evidence type="ECO:0000313" key="3">
    <source>
        <dbReference type="Proteomes" id="UP000239471"/>
    </source>
</evidence>
<name>A0A2T0BAQ3_9CLOT</name>
<dbReference type="OrthoDB" id="9815057at2"/>
<dbReference type="EMBL" id="PVXQ01000039">
    <property type="protein sequence ID" value="PRR80970.1"/>
    <property type="molecule type" value="Genomic_DNA"/>
</dbReference>
<sequence length="1471" mass="172498">MPQINRVRVNNVKYNNGTQTYDDFKMEFSCSNTLYDLANGGGKSLLMLLLLQNLIPNCHLDEKQPIEKLFRGKESSNVIHSLIEWRLDDGDKSGFKYMTTGFCARKGTETFGKSENKKDTAAFDYFNYCIFYNTYNENDINNLALQDNKEKVTYNGLKKQLRSLQSDNSFVVASDIFENKKGEYQRFISQHGLYESEWEIIRGINKTEGHVRSYFEQNYRTSRKVVEDLLIEKIIQKAFMAKTNRLDDEEDMAKTLLDIKDKIIELSKKKSEISKFDRQADVVKDFVNRTNTLVNVYEEKDKVEADIVKTYNTLERGIRIKYEEQNSLEEALHSINKEEEQIEKNIATIKLQSMNHKLSKSEEELQNIESKFQSADYQFNTLDNEIKLREVKNYFMDYLNNKKQFDETKHLLDNIFKANETLTRDLNLLAYNKKIRDEMKLKDLNNKFSESLSKVEELSNKVEESKKEERDIDKKTAVCESNITQSEDSLKVLKEKVNSLRDQLNIMLLDEIDSDITNLEKNRDDSVEKIDKNKSLFESLKDQNNNSKIDIAKHEEKVTSIEGKIKDYDELIKQYQLDKIKATKLLEVYQSDDVLSLSNSLDSKYKELLGIILGQEQELQQSVEYCTQLGEDKPIPSTKEILKVKEYINRNYNEDGILGIEYLQGRSVEEKEALLSEIPFLPYSVIVTYNFNKLLKDEKFKECDFGNYAIPIISLEVIKDKLDFNINGLTFAVKDKSKFINSEKIKEEKNKVERAILEIRNNLELLKRNEETLKIDNTYIKEFKFSYDNKIEQIKEDYVKSKDKKESLETERIICIKTIDGLDLQMENIKLKNTSLEDKLTTLEQDLKTTRELKVNFDNLNEEEKRLQDFLEKLKSLNSKHMEIENLMIALKGQEKSELEIKTALEEKIDLIKMEWDDIYKTYYKEDKYEKLDITDEDLESKFRGSKKALEEKNSDVKDKDQLLKNYQSNMDNNKKETRSRGYSIEQLYELKNKNEISVTAEEELRKLKEEFKTLKSQVEDFDKAVINSRLIKSKLEGNIERMVSDFTDKFGDYVALEIEVFKFKHFEEDNIMKREKLALRIKELLKLQISIDRGIEALKVIIADIEVILRSSNISKDKTKAILENQEDIKSYYVILEKDYDKVCKKEKDSKLTFEIGKEKNIKTLKEIGAIDLAEEFSRSINVPSMSEKCRELIENLENIKELIYLQKGKIENDIKDMEQIKDNFQNQCLQRCRDVKTELDRLPRLSRLNLNNEIIQMVNLQLPYVKEEQQKFHMSQYIEETIKNVDKMEDTLEKVKYIKNQLALKRLFSVIVSDMNKIVLKLYKREQISEQSKTLEYEEAVGSTGQSQGIYIQFLISIINYIKNINSFNSDNNKLRKTIFIDNPFGSAKDIYIWEPIFEFLKTNNVQLIVPVRGATPAISSRFDVNYILGQKLIGNKQQTVVMEVRSQVVAQEVEFRKIEQEQLGLGLS</sequence>
<feature type="coiled-coil region" evidence="1">
    <location>
        <begin position="325"/>
        <end position="378"/>
    </location>
</feature>